<proteinExistence type="predicted"/>
<feature type="compositionally biased region" description="Polar residues" evidence="1">
    <location>
        <begin position="83"/>
        <end position="92"/>
    </location>
</feature>
<dbReference type="Pfam" id="PF13672">
    <property type="entry name" value="PP2C_2"/>
    <property type="match status" value="1"/>
</dbReference>
<comment type="caution">
    <text evidence="3">The sequence shown here is derived from an EMBL/GenBank/DDBJ whole genome shotgun (WGS) entry which is preliminary data.</text>
</comment>
<protein>
    <submittedName>
        <fullName evidence="3">Protein phosphatase 2C domain-containing protein</fullName>
    </submittedName>
</protein>
<accession>A0A6B3NH69</accession>
<reference evidence="3" key="1">
    <citation type="submission" date="2019-11" db="EMBL/GenBank/DDBJ databases">
        <title>Genomic insights into an expanded diversity of filamentous marine cyanobacteria reveals the extraordinary biosynthetic potential of Moorea and Okeania.</title>
        <authorList>
            <person name="Ferreira Leao T."/>
            <person name="Wang M."/>
            <person name="Moss N."/>
            <person name="Da Silva R."/>
            <person name="Sanders J."/>
            <person name="Nurk S."/>
            <person name="Gurevich A."/>
            <person name="Humphrey G."/>
            <person name="Reher R."/>
            <person name="Zhu Q."/>
            <person name="Belda-Ferre P."/>
            <person name="Glukhov E."/>
            <person name="Rex R."/>
            <person name="Dorrestein P.C."/>
            <person name="Knight R."/>
            <person name="Pevzner P."/>
            <person name="Gerwick W.H."/>
            <person name="Gerwick L."/>
        </authorList>
    </citation>
    <scope>NUCLEOTIDE SEQUENCE</scope>
    <source>
        <strain evidence="3">SIO1C4</strain>
    </source>
</reference>
<dbReference type="InterPro" id="IPR001932">
    <property type="entry name" value="PPM-type_phosphatase-like_dom"/>
</dbReference>
<dbReference type="AlphaFoldDB" id="A0A6B3NH69"/>
<sequence length="507" mass="57291">MMWSEIEIKQLVKAIIWKLGLNSKQEQESTDNKFTDLLHKFTAALDSTKTDQLQSKLRQELSEVLLKKSSEASPLPNAHPESEPQQDPKNNTPSVITAVWKYLPVPEKPDKHDEFDSKHENPPGNLKLIGARVRGKGHKHEGTNCDDWFELVVSGSWTIIAVSDGAGSKKFSRVGAKVSCEAACQLLAQELKEYQLQERDEWSVDTFKRDQTTGAFAQQDLEFVQQKLHKAVKAAYEAVEKAAMARNNSVDHYQILGNRRLNIKDLSATLLLAVHTIVSYKENDYSFVLTCQVGDGMIAAVDHNYELQLLCQPDKGEFAGQTEFLTSKNKLEKNNLIGNTFPFFSPIKALMVMTDGVAEDYFPYNPRMLELYGDLLLNQVIETPQAHDEDIANQLRQTNLGSIAGVEEAKDKFISTEKRIMAVQATDEAKTVCIRSVADYAKELDVSLSKVIANHTLLWAGSNGETMWKQGKNQSPEEKLRIWLDSYYRRASFDDRTLTILYREVIK</sequence>
<dbReference type="EMBL" id="JAAHFQ010000712">
    <property type="protein sequence ID" value="NER31067.1"/>
    <property type="molecule type" value="Genomic_DNA"/>
</dbReference>
<name>A0A6B3NH69_9CYAN</name>
<evidence type="ECO:0000259" key="2">
    <source>
        <dbReference type="Pfam" id="PF13672"/>
    </source>
</evidence>
<feature type="region of interest" description="Disordered" evidence="1">
    <location>
        <begin position="69"/>
        <end position="92"/>
    </location>
</feature>
<gene>
    <name evidence="3" type="ORF">F6J89_26465</name>
</gene>
<evidence type="ECO:0000256" key="1">
    <source>
        <dbReference type="SAM" id="MobiDB-lite"/>
    </source>
</evidence>
<organism evidence="3">
    <name type="scientific">Symploca sp. SIO1C4</name>
    <dbReference type="NCBI Taxonomy" id="2607765"/>
    <lineage>
        <taxon>Bacteria</taxon>
        <taxon>Bacillati</taxon>
        <taxon>Cyanobacteriota</taxon>
        <taxon>Cyanophyceae</taxon>
        <taxon>Coleofasciculales</taxon>
        <taxon>Coleofasciculaceae</taxon>
        <taxon>Symploca</taxon>
    </lineage>
</organism>
<dbReference type="InterPro" id="IPR036457">
    <property type="entry name" value="PPM-type-like_dom_sf"/>
</dbReference>
<evidence type="ECO:0000313" key="3">
    <source>
        <dbReference type="EMBL" id="NER31067.1"/>
    </source>
</evidence>
<dbReference type="Gene3D" id="3.60.40.10">
    <property type="entry name" value="PPM-type phosphatase domain"/>
    <property type="match status" value="1"/>
</dbReference>
<feature type="domain" description="PPM-type phosphatase" evidence="2">
    <location>
        <begin position="134"/>
        <end position="378"/>
    </location>
</feature>